<gene>
    <name evidence="6" type="ORF">GCM10022271_08270</name>
</gene>
<keyword evidence="2" id="KW-0201">Cytochrome c-type biogenesis</keyword>
<sequence length="422" mass="48167">MLFSQHNIKGVFSPAESFTFALLYKSTPEGASYINQSKIESDGSFVFNLDQNAETGIYKIVYAIPPEDNNFEVFYNGREHVTFHFDLDKGLSFSESSENILWHTYTDSISKLNGEISKLYASNSPNKKSLEAVFKTLYKTQDGFEKQAANMMVLPFVKSNKMYVPKAFEDVETYSVNLMTHYFDAIDFGNPLIQSSDFLINRVEAYVFAMPENENAYKKAIDHVVKAVGDQNSQTKIYLLETLWQHMLNNNQASVATYISDTYLLPLAKAFNRADLEQVLVNYNKTAIGKKATDFKFTYLEKKKPIKTSLYEVDMPHKGLLIFWSSTCSHCLQELPKVKAIMEKHPDVKVIAYGLEDGVLNWKKTITDFPGFIHTYDLGKWDSPLVEDYGVQATPSYFILDSDKTILAKPEHAEDLEAYFQD</sequence>
<dbReference type="SUPFAM" id="SSF52833">
    <property type="entry name" value="Thioredoxin-like"/>
    <property type="match status" value="1"/>
</dbReference>
<dbReference type="PANTHER" id="PTHR42852:SF6">
    <property type="entry name" value="THIOL:DISULFIDE INTERCHANGE PROTEIN DSBE"/>
    <property type="match status" value="1"/>
</dbReference>
<keyword evidence="7" id="KW-1185">Reference proteome</keyword>
<organism evidence="6 7">
    <name type="scientific">Corallibacter vietnamensis</name>
    <dbReference type="NCBI Taxonomy" id="904130"/>
    <lineage>
        <taxon>Bacteria</taxon>
        <taxon>Pseudomonadati</taxon>
        <taxon>Bacteroidota</taxon>
        <taxon>Flavobacteriia</taxon>
        <taxon>Flavobacteriales</taxon>
        <taxon>Flavobacteriaceae</taxon>
        <taxon>Corallibacter</taxon>
    </lineage>
</organism>
<dbReference type="Pfam" id="PF13905">
    <property type="entry name" value="Thioredoxin_8"/>
    <property type="match status" value="1"/>
</dbReference>
<proteinExistence type="predicted"/>
<dbReference type="InterPro" id="IPR036249">
    <property type="entry name" value="Thioredoxin-like_sf"/>
</dbReference>
<keyword evidence="4" id="KW-0676">Redox-active center</keyword>
<protein>
    <recommendedName>
        <fullName evidence="5">Thioredoxin domain-containing protein</fullName>
    </recommendedName>
</protein>
<evidence type="ECO:0000256" key="1">
    <source>
        <dbReference type="ARBA" id="ARBA00004196"/>
    </source>
</evidence>
<dbReference type="InterPro" id="IPR013766">
    <property type="entry name" value="Thioredoxin_domain"/>
</dbReference>
<dbReference type="PANTHER" id="PTHR42852">
    <property type="entry name" value="THIOL:DISULFIDE INTERCHANGE PROTEIN DSBE"/>
    <property type="match status" value="1"/>
</dbReference>
<dbReference type="Gene3D" id="3.40.30.10">
    <property type="entry name" value="Glutaredoxin"/>
    <property type="match status" value="1"/>
</dbReference>
<dbReference type="PROSITE" id="PS51352">
    <property type="entry name" value="THIOREDOXIN_2"/>
    <property type="match status" value="1"/>
</dbReference>
<dbReference type="InterPro" id="IPR012336">
    <property type="entry name" value="Thioredoxin-like_fold"/>
</dbReference>
<reference evidence="7" key="1">
    <citation type="journal article" date="2019" name="Int. J. Syst. Evol. Microbiol.">
        <title>The Global Catalogue of Microorganisms (GCM) 10K type strain sequencing project: providing services to taxonomists for standard genome sequencing and annotation.</title>
        <authorList>
            <consortium name="The Broad Institute Genomics Platform"/>
            <consortium name="The Broad Institute Genome Sequencing Center for Infectious Disease"/>
            <person name="Wu L."/>
            <person name="Ma J."/>
        </authorList>
    </citation>
    <scope>NUCLEOTIDE SEQUENCE [LARGE SCALE GENOMIC DNA]</scope>
    <source>
        <strain evidence="7">JCM 17525</strain>
    </source>
</reference>
<evidence type="ECO:0000313" key="7">
    <source>
        <dbReference type="Proteomes" id="UP001501456"/>
    </source>
</evidence>
<comment type="subcellular location">
    <subcellularLocation>
        <location evidence="1">Cell envelope</location>
    </subcellularLocation>
</comment>
<comment type="caution">
    <text evidence="6">The sequence shown here is derived from an EMBL/GenBank/DDBJ whole genome shotgun (WGS) entry which is preliminary data.</text>
</comment>
<name>A0ABP7GXK4_9FLAO</name>
<evidence type="ECO:0000256" key="3">
    <source>
        <dbReference type="ARBA" id="ARBA00023157"/>
    </source>
</evidence>
<evidence type="ECO:0000313" key="6">
    <source>
        <dbReference type="EMBL" id="GAA3778350.1"/>
    </source>
</evidence>
<accession>A0ABP7GXK4</accession>
<dbReference type="Proteomes" id="UP001501456">
    <property type="component" value="Unassembled WGS sequence"/>
</dbReference>
<feature type="domain" description="Thioredoxin" evidence="5">
    <location>
        <begin position="286"/>
        <end position="422"/>
    </location>
</feature>
<evidence type="ECO:0000259" key="5">
    <source>
        <dbReference type="PROSITE" id="PS51352"/>
    </source>
</evidence>
<dbReference type="EMBL" id="BAABBI010000001">
    <property type="protein sequence ID" value="GAA3778350.1"/>
    <property type="molecule type" value="Genomic_DNA"/>
</dbReference>
<evidence type="ECO:0000256" key="4">
    <source>
        <dbReference type="ARBA" id="ARBA00023284"/>
    </source>
</evidence>
<evidence type="ECO:0000256" key="2">
    <source>
        <dbReference type="ARBA" id="ARBA00022748"/>
    </source>
</evidence>
<keyword evidence="3" id="KW-1015">Disulfide bond</keyword>
<dbReference type="InterPro" id="IPR050553">
    <property type="entry name" value="Thioredoxin_ResA/DsbE_sf"/>
</dbReference>